<feature type="compositionally biased region" description="Basic and acidic residues" evidence="1">
    <location>
        <begin position="84"/>
        <end position="95"/>
    </location>
</feature>
<dbReference type="AlphaFoldDB" id="A0A1Y1JKM8"/>
<keyword evidence="2" id="KW-0472">Membrane</keyword>
<gene>
    <name evidence="3" type="ORF">PGO_081500</name>
</gene>
<dbReference type="GeneID" id="39747299"/>
<keyword evidence="4" id="KW-1185">Reference proteome</keyword>
<evidence type="ECO:0000256" key="1">
    <source>
        <dbReference type="SAM" id="MobiDB-lite"/>
    </source>
</evidence>
<feature type="region of interest" description="Disordered" evidence="1">
    <location>
        <begin position="76"/>
        <end position="103"/>
    </location>
</feature>
<dbReference type="Proteomes" id="UP000195521">
    <property type="component" value="Unassembled WGS sequence"/>
</dbReference>
<dbReference type="OMA" id="IFKFCCC"/>
<accession>A0A1Y1JKM8</accession>
<sequence>MEHVNKVNGDDDLADHCNERFKKKKKKKKKKIKKNVYLFFQFLFICIILRIGDPKILAFAENVNKNDIKNFKTPIDNENINKNNEGKKSGGDESNKITNKKYTNPNEDIRRDILLDSFNIKKFDENKYKLNFIDETLGNHADIIKNSTFIFDALNYLFKSFKENHANVGEPEKHTLRPGKDSVDANEIKRLIIMKLLKCVAVLILLYIIIRLTFSFIKKLINLLIILIFKIIKLCCCGGR</sequence>
<reference evidence="4" key="1">
    <citation type="submission" date="2017-04" db="EMBL/GenBank/DDBJ databases">
        <title>Plasmodium gonderi genome.</title>
        <authorList>
            <person name="Arisue N."/>
            <person name="Honma H."/>
            <person name="Kawai S."/>
            <person name="Tougan T."/>
            <person name="Tanabe K."/>
            <person name="Horii T."/>
        </authorList>
    </citation>
    <scope>NUCLEOTIDE SEQUENCE [LARGE SCALE GENOMIC DNA]</scope>
    <source>
        <strain evidence="4">ATCC 30045</strain>
    </source>
</reference>
<evidence type="ECO:0000313" key="3">
    <source>
        <dbReference type="EMBL" id="GAW80584.1"/>
    </source>
</evidence>
<proteinExistence type="predicted"/>
<evidence type="ECO:0000256" key="2">
    <source>
        <dbReference type="SAM" id="Phobius"/>
    </source>
</evidence>
<feature type="transmembrane region" description="Helical" evidence="2">
    <location>
        <begin position="36"/>
        <end position="52"/>
    </location>
</feature>
<evidence type="ECO:0000313" key="4">
    <source>
        <dbReference type="Proteomes" id="UP000195521"/>
    </source>
</evidence>
<protein>
    <submittedName>
        <fullName evidence="3">Uncharacterized protein</fullName>
    </submittedName>
</protein>
<dbReference type="EMBL" id="BDQF01000009">
    <property type="protein sequence ID" value="GAW80584.1"/>
    <property type="molecule type" value="Genomic_DNA"/>
</dbReference>
<dbReference type="OrthoDB" id="372681at2759"/>
<dbReference type="RefSeq" id="XP_028543173.1">
    <property type="nucleotide sequence ID" value="XM_028687372.1"/>
</dbReference>
<keyword evidence="2" id="KW-0812">Transmembrane</keyword>
<keyword evidence="2" id="KW-1133">Transmembrane helix</keyword>
<organism evidence="3 4">
    <name type="scientific">Plasmodium gonderi</name>
    <dbReference type="NCBI Taxonomy" id="77519"/>
    <lineage>
        <taxon>Eukaryota</taxon>
        <taxon>Sar</taxon>
        <taxon>Alveolata</taxon>
        <taxon>Apicomplexa</taxon>
        <taxon>Aconoidasida</taxon>
        <taxon>Haemosporida</taxon>
        <taxon>Plasmodiidae</taxon>
        <taxon>Plasmodium</taxon>
        <taxon>Plasmodium (Plasmodium)</taxon>
    </lineage>
</organism>
<comment type="caution">
    <text evidence="3">The sequence shown here is derived from an EMBL/GenBank/DDBJ whole genome shotgun (WGS) entry which is preliminary data.</text>
</comment>
<name>A0A1Y1JKM8_PLAGO</name>